<dbReference type="InterPro" id="IPR039425">
    <property type="entry name" value="RNA_pol_sigma-70-like"/>
</dbReference>
<dbReference type="InterPro" id="IPR014284">
    <property type="entry name" value="RNA_pol_sigma-70_dom"/>
</dbReference>
<dbReference type="Gene3D" id="1.10.10.10">
    <property type="entry name" value="Winged helix-like DNA-binding domain superfamily/Winged helix DNA-binding domain"/>
    <property type="match status" value="1"/>
</dbReference>
<evidence type="ECO:0000256" key="3">
    <source>
        <dbReference type="ARBA" id="ARBA00023082"/>
    </source>
</evidence>
<dbReference type="Gene3D" id="1.10.1740.10">
    <property type="match status" value="1"/>
</dbReference>
<organism evidence="7 8">
    <name type="scientific">Steroidobacter flavus</name>
    <dbReference type="NCBI Taxonomy" id="1842136"/>
    <lineage>
        <taxon>Bacteria</taxon>
        <taxon>Pseudomonadati</taxon>
        <taxon>Pseudomonadota</taxon>
        <taxon>Gammaproteobacteria</taxon>
        <taxon>Steroidobacterales</taxon>
        <taxon>Steroidobacteraceae</taxon>
        <taxon>Steroidobacter</taxon>
    </lineage>
</organism>
<dbReference type="Proteomes" id="UP001595904">
    <property type="component" value="Unassembled WGS sequence"/>
</dbReference>
<evidence type="ECO:0000313" key="7">
    <source>
        <dbReference type="EMBL" id="MFC4307862.1"/>
    </source>
</evidence>
<sequence>MPDRKTTNTTLLETAKRIEKMCRDGRKGIVRKLRGELRVPDDSEDVLHDALVKLLVCGVPESVVNFNGYVVRVARRVAIDRYRRRTEQSVAPAKLEELLELHAQQEHSAEEKCMINDKWEEFLEQLTPEQRVAVQLVKGAGLTYRQAAAAMNISERRIERLLGGAMSRARQLGLGRLDRTSGERK</sequence>
<reference evidence="8" key="1">
    <citation type="journal article" date="2019" name="Int. J. Syst. Evol. Microbiol.">
        <title>The Global Catalogue of Microorganisms (GCM) 10K type strain sequencing project: providing services to taxonomists for standard genome sequencing and annotation.</title>
        <authorList>
            <consortium name="The Broad Institute Genomics Platform"/>
            <consortium name="The Broad Institute Genome Sequencing Center for Infectious Disease"/>
            <person name="Wu L."/>
            <person name="Ma J."/>
        </authorList>
    </citation>
    <scope>NUCLEOTIDE SEQUENCE [LARGE SCALE GENOMIC DNA]</scope>
    <source>
        <strain evidence="8">CGMCC 1.10759</strain>
    </source>
</reference>
<evidence type="ECO:0000256" key="2">
    <source>
        <dbReference type="ARBA" id="ARBA00023015"/>
    </source>
</evidence>
<accession>A0ABV8SLP6</accession>
<keyword evidence="5" id="KW-0804">Transcription</keyword>
<dbReference type="Pfam" id="PF07638">
    <property type="entry name" value="Sigma70_ECF"/>
    <property type="match status" value="1"/>
</dbReference>
<feature type="domain" description="RNA polymerase sigma-70 ECF-like HTH" evidence="6">
    <location>
        <begin position="65"/>
        <end position="162"/>
    </location>
</feature>
<keyword evidence="2" id="KW-0805">Transcription regulation</keyword>
<keyword evidence="3" id="KW-0731">Sigma factor</keyword>
<dbReference type="SUPFAM" id="SSF88659">
    <property type="entry name" value="Sigma3 and sigma4 domains of RNA polymerase sigma factors"/>
    <property type="match status" value="1"/>
</dbReference>
<proteinExistence type="inferred from homology"/>
<keyword evidence="4" id="KW-0238">DNA-binding</keyword>
<name>A0ABV8SLP6_9GAMM</name>
<dbReference type="InterPro" id="IPR013325">
    <property type="entry name" value="RNA_pol_sigma_r2"/>
</dbReference>
<gene>
    <name evidence="7" type="ORF">ACFPN2_02105</name>
</gene>
<dbReference type="NCBIfam" id="TIGR02937">
    <property type="entry name" value="sigma70-ECF"/>
    <property type="match status" value="1"/>
</dbReference>
<protein>
    <submittedName>
        <fullName evidence="7">RNA polymerase sigma factor</fullName>
    </submittedName>
</protein>
<dbReference type="InterPro" id="IPR053812">
    <property type="entry name" value="HTH_Sigma70_ECF-like"/>
</dbReference>
<dbReference type="EMBL" id="JBHSDU010000001">
    <property type="protein sequence ID" value="MFC4307862.1"/>
    <property type="molecule type" value="Genomic_DNA"/>
</dbReference>
<evidence type="ECO:0000256" key="1">
    <source>
        <dbReference type="ARBA" id="ARBA00010641"/>
    </source>
</evidence>
<dbReference type="PANTHER" id="PTHR43133:SF8">
    <property type="entry name" value="RNA POLYMERASE SIGMA FACTOR HI_1459-RELATED"/>
    <property type="match status" value="1"/>
</dbReference>
<dbReference type="SUPFAM" id="SSF88946">
    <property type="entry name" value="Sigma2 domain of RNA polymerase sigma factors"/>
    <property type="match status" value="1"/>
</dbReference>
<evidence type="ECO:0000256" key="4">
    <source>
        <dbReference type="ARBA" id="ARBA00023125"/>
    </source>
</evidence>
<comment type="similarity">
    <text evidence="1">Belongs to the sigma-70 factor family. ECF subfamily.</text>
</comment>
<keyword evidence="8" id="KW-1185">Reference proteome</keyword>
<dbReference type="PANTHER" id="PTHR43133">
    <property type="entry name" value="RNA POLYMERASE ECF-TYPE SIGMA FACTO"/>
    <property type="match status" value="1"/>
</dbReference>
<evidence type="ECO:0000256" key="5">
    <source>
        <dbReference type="ARBA" id="ARBA00023163"/>
    </source>
</evidence>
<dbReference type="RefSeq" id="WP_380594490.1">
    <property type="nucleotide sequence ID" value="NZ_JBHSDU010000001.1"/>
</dbReference>
<dbReference type="InterPro" id="IPR013324">
    <property type="entry name" value="RNA_pol_sigma_r3/r4-like"/>
</dbReference>
<dbReference type="InterPro" id="IPR036388">
    <property type="entry name" value="WH-like_DNA-bd_sf"/>
</dbReference>
<evidence type="ECO:0000313" key="8">
    <source>
        <dbReference type="Proteomes" id="UP001595904"/>
    </source>
</evidence>
<evidence type="ECO:0000259" key="6">
    <source>
        <dbReference type="Pfam" id="PF07638"/>
    </source>
</evidence>
<comment type="caution">
    <text evidence="7">The sequence shown here is derived from an EMBL/GenBank/DDBJ whole genome shotgun (WGS) entry which is preliminary data.</text>
</comment>